<feature type="compositionally biased region" description="Polar residues" evidence="1">
    <location>
        <begin position="74"/>
        <end position="98"/>
    </location>
</feature>
<organism evidence="2">
    <name type="scientific">Oryza glumipatula</name>
    <dbReference type="NCBI Taxonomy" id="40148"/>
    <lineage>
        <taxon>Eukaryota</taxon>
        <taxon>Viridiplantae</taxon>
        <taxon>Streptophyta</taxon>
        <taxon>Embryophyta</taxon>
        <taxon>Tracheophyta</taxon>
        <taxon>Spermatophyta</taxon>
        <taxon>Magnoliopsida</taxon>
        <taxon>Liliopsida</taxon>
        <taxon>Poales</taxon>
        <taxon>Poaceae</taxon>
        <taxon>BOP clade</taxon>
        <taxon>Oryzoideae</taxon>
        <taxon>Oryzeae</taxon>
        <taxon>Oryzinae</taxon>
        <taxon>Oryza</taxon>
    </lineage>
</organism>
<feature type="region of interest" description="Disordered" evidence="1">
    <location>
        <begin position="1"/>
        <end position="52"/>
    </location>
</feature>
<dbReference type="Gramene" id="OGLUM12G01490.1">
    <property type="protein sequence ID" value="OGLUM12G01490.1"/>
    <property type="gene ID" value="OGLUM12G01490"/>
</dbReference>
<keyword evidence="3" id="KW-1185">Reference proteome</keyword>
<accession>A0A0E0BN41</accession>
<protein>
    <submittedName>
        <fullName evidence="2">Uncharacterized protein</fullName>
    </submittedName>
</protein>
<feature type="compositionally biased region" description="Polar residues" evidence="1">
    <location>
        <begin position="8"/>
        <end position="17"/>
    </location>
</feature>
<dbReference type="AlphaFoldDB" id="A0A0E0BN41"/>
<proteinExistence type="predicted"/>
<evidence type="ECO:0000313" key="2">
    <source>
        <dbReference type="EnsemblPlants" id="OGLUM12G01490.1"/>
    </source>
</evidence>
<sequence length="158" mass="17080">MVIASKVLGSSDNYPTKRNSDASPSSPFASTSTPCSRGGNNDDNKDTHHSYPLLPLLARSSLYAGAPRARAGSGQASVSPVAQRPSPSNNLSIIQSICDQEENKEQQDSPAQQKEAKDDPVLNDQFRRICARKVEWSTTSGNKTVRIVDSAWQFAQTS</sequence>
<dbReference type="Proteomes" id="UP000026961">
    <property type="component" value="Chromosome 12"/>
</dbReference>
<dbReference type="EnsemblPlants" id="OGLUM12G01490.1">
    <property type="protein sequence ID" value="OGLUM12G01490.1"/>
    <property type="gene ID" value="OGLUM12G01490"/>
</dbReference>
<dbReference type="HOGENOM" id="CLU_1672017_0_0_1"/>
<name>A0A0E0BN41_9ORYZ</name>
<feature type="compositionally biased region" description="Basic and acidic residues" evidence="1">
    <location>
        <begin position="40"/>
        <end position="49"/>
    </location>
</feature>
<evidence type="ECO:0000256" key="1">
    <source>
        <dbReference type="SAM" id="MobiDB-lite"/>
    </source>
</evidence>
<reference evidence="2" key="1">
    <citation type="submission" date="2015-04" db="UniProtKB">
        <authorList>
            <consortium name="EnsemblPlants"/>
        </authorList>
    </citation>
    <scope>IDENTIFICATION</scope>
</reference>
<feature type="compositionally biased region" description="Low complexity" evidence="1">
    <location>
        <begin position="21"/>
        <end position="36"/>
    </location>
</feature>
<evidence type="ECO:0000313" key="3">
    <source>
        <dbReference type="Proteomes" id="UP000026961"/>
    </source>
</evidence>
<reference evidence="2" key="2">
    <citation type="submission" date="2018-05" db="EMBL/GenBank/DDBJ databases">
        <title>OgluRS3 (Oryza glumaepatula Reference Sequence Version 3).</title>
        <authorList>
            <person name="Zhang J."/>
            <person name="Kudrna D."/>
            <person name="Lee S."/>
            <person name="Talag J."/>
            <person name="Welchert J."/>
            <person name="Wing R.A."/>
        </authorList>
    </citation>
    <scope>NUCLEOTIDE SEQUENCE [LARGE SCALE GENOMIC DNA]</scope>
</reference>
<feature type="region of interest" description="Disordered" evidence="1">
    <location>
        <begin position="66"/>
        <end position="123"/>
    </location>
</feature>